<dbReference type="AlphaFoldDB" id="A0A2T5M4I2"/>
<proteinExistence type="predicted"/>
<keyword evidence="1" id="KW-0732">Signal</keyword>
<gene>
    <name evidence="2" type="ORF">P175DRAFT_0171349</name>
</gene>
<dbReference type="EMBL" id="MSFN02000002">
    <property type="protein sequence ID" value="PTU23416.1"/>
    <property type="molecule type" value="Genomic_DNA"/>
</dbReference>
<evidence type="ECO:0000313" key="2">
    <source>
        <dbReference type="EMBL" id="PTU23416.1"/>
    </source>
</evidence>
<evidence type="ECO:0008006" key="4">
    <source>
        <dbReference type="Google" id="ProtNLM"/>
    </source>
</evidence>
<organism evidence="2 3">
    <name type="scientific">Aspergillus ochraceoroseus IBT 24754</name>
    <dbReference type="NCBI Taxonomy" id="1392256"/>
    <lineage>
        <taxon>Eukaryota</taxon>
        <taxon>Fungi</taxon>
        <taxon>Dikarya</taxon>
        <taxon>Ascomycota</taxon>
        <taxon>Pezizomycotina</taxon>
        <taxon>Eurotiomycetes</taxon>
        <taxon>Eurotiomycetidae</taxon>
        <taxon>Eurotiales</taxon>
        <taxon>Aspergillaceae</taxon>
        <taxon>Aspergillus</taxon>
        <taxon>Aspergillus subgen. Nidulantes</taxon>
    </lineage>
</organism>
<dbReference type="VEuPathDB" id="FungiDB:P175DRAFT_0171349"/>
<dbReference type="RefSeq" id="XP_040754808.1">
    <property type="nucleotide sequence ID" value="XM_040892504.1"/>
</dbReference>
<reference evidence="2 3" key="1">
    <citation type="journal article" date="2018" name="Proc. Natl. Acad. Sci. U.S.A.">
        <title>Linking secondary metabolites to gene clusters through genome sequencing of six diverse Aspergillus species.</title>
        <authorList>
            <person name="Kaerboelling I."/>
            <person name="Vesth T.C."/>
            <person name="Frisvad J.C."/>
            <person name="Nybo J.L."/>
            <person name="Theobald S."/>
            <person name="Kuo A."/>
            <person name="Bowyer P."/>
            <person name="Matsuda Y."/>
            <person name="Mondo S."/>
            <person name="Lyhne E.K."/>
            <person name="Kogle M.E."/>
            <person name="Clum A."/>
            <person name="Lipzen A."/>
            <person name="Salamov A."/>
            <person name="Ngan C.Y."/>
            <person name="Daum C."/>
            <person name="Chiniquy J."/>
            <person name="Barry K."/>
            <person name="LaButti K."/>
            <person name="Haridas S."/>
            <person name="Simmons B.A."/>
            <person name="Magnuson J.K."/>
            <person name="Mortensen U.H."/>
            <person name="Larsen T.O."/>
            <person name="Grigoriev I.V."/>
            <person name="Baker S.E."/>
            <person name="Andersen M.R."/>
        </authorList>
    </citation>
    <scope>NUCLEOTIDE SEQUENCE [LARGE SCALE GENOMIC DNA]</scope>
    <source>
        <strain evidence="2 3">IBT 24754</strain>
    </source>
</reference>
<feature type="chain" id="PRO_5015530695" description="Secreted protein" evidence="1">
    <location>
        <begin position="22"/>
        <end position="137"/>
    </location>
</feature>
<comment type="caution">
    <text evidence="2">The sequence shown here is derived from an EMBL/GenBank/DDBJ whole genome shotgun (WGS) entry which is preliminary data.</text>
</comment>
<evidence type="ECO:0000313" key="3">
    <source>
        <dbReference type="Proteomes" id="UP000244073"/>
    </source>
</evidence>
<name>A0A2T5M4I2_9EURO</name>
<feature type="signal peptide" evidence="1">
    <location>
        <begin position="1"/>
        <end position="21"/>
    </location>
</feature>
<dbReference type="Proteomes" id="UP000244073">
    <property type="component" value="Unassembled WGS sequence"/>
</dbReference>
<accession>A0A2T5M4I2</accession>
<sequence length="137" mass="14851">MRNHSWGCSFFSLCFLNLARFRNRRSTQFGSDCDVSCLVSRAQALSACAPGQVSSSSVLLVSELLALVVSSRIFFEPYCCSLVRRLTALPRHLGNGQLGGSVLCSLGDTGHILLLCLRFEFQCRSNASGIVPGLTCI</sequence>
<protein>
    <recommendedName>
        <fullName evidence="4">Secreted protein</fullName>
    </recommendedName>
</protein>
<dbReference type="GeneID" id="63809386"/>
<evidence type="ECO:0000256" key="1">
    <source>
        <dbReference type="SAM" id="SignalP"/>
    </source>
</evidence>